<dbReference type="Proteomes" id="UP000678895">
    <property type="component" value="Unassembled WGS sequence"/>
</dbReference>
<dbReference type="AlphaFoldDB" id="A0A919Y1L9"/>
<dbReference type="EMBL" id="BORS01000002">
    <property type="protein sequence ID" value="GIO40785.1"/>
    <property type="molecule type" value="Genomic_DNA"/>
</dbReference>
<keyword evidence="2" id="KW-1185">Reference proteome</keyword>
<name>A0A919Y1L9_9BACL</name>
<evidence type="ECO:0000313" key="2">
    <source>
        <dbReference type="Proteomes" id="UP000678895"/>
    </source>
</evidence>
<protein>
    <submittedName>
        <fullName evidence="1">Uncharacterized protein</fullName>
    </submittedName>
</protein>
<sequence>MPKLLCTCGYIHNLSPIPDDGYIVIKDQTYESLIEYEINLSQLQSSRKTEYTDQDLLISRINELQERLYKCPDCNEIQWIKKDGTIERYKCI</sequence>
<accession>A0A919Y1L9</accession>
<evidence type="ECO:0000313" key="1">
    <source>
        <dbReference type="EMBL" id="GIO40785.1"/>
    </source>
</evidence>
<proteinExistence type="predicted"/>
<organism evidence="1 2">
    <name type="scientific">Paenibacillus apis</name>
    <dbReference type="NCBI Taxonomy" id="1792174"/>
    <lineage>
        <taxon>Bacteria</taxon>
        <taxon>Bacillati</taxon>
        <taxon>Bacillota</taxon>
        <taxon>Bacilli</taxon>
        <taxon>Bacillales</taxon>
        <taxon>Paenibacillaceae</taxon>
        <taxon>Paenibacillus</taxon>
    </lineage>
</organism>
<reference evidence="1" key="1">
    <citation type="submission" date="2021-03" db="EMBL/GenBank/DDBJ databases">
        <title>Antimicrobial resistance genes in bacteria isolated from Japanese honey, and their potential for conferring macrolide and lincosamide resistance in the American foulbrood pathogen Paenibacillus larvae.</title>
        <authorList>
            <person name="Okamoto M."/>
            <person name="Kumagai M."/>
            <person name="Kanamori H."/>
            <person name="Takamatsu D."/>
        </authorList>
    </citation>
    <scope>NUCLEOTIDE SEQUENCE</scope>
    <source>
        <strain evidence="1">J41TS4</strain>
    </source>
</reference>
<gene>
    <name evidence="1" type="ORF">J41TS4_05430</name>
</gene>
<comment type="caution">
    <text evidence="1">The sequence shown here is derived from an EMBL/GenBank/DDBJ whole genome shotgun (WGS) entry which is preliminary data.</text>
</comment>